<dbReference type="OrthoDB" id="983149at2"/>
<proteinExistence type="predicted"/>
<comment type="caution">
    <text evidence="1">The sequence shown here is derived from an EMBL/GenBank/DDBJ whole genome shotgun (WGS) entry which is preliminary data.</text>
</comment>
<evidence type="ECO:0000313" key="2">
    <source>
        <dbReference type="Proteomes" id="UP000249725"/>
    </source>
</evidence>
<dbReference type="Proteomes" id="UP000249725">
    <property type="component" value="Unassembled WGS sequence"/>
</dbReference>
<gene>
    <name evidence="1" type="ORF">DJ018_06915</name>
</gene>
<reference evidence="2" key="1">
    <citation type="submission" date="2018-05" db="EMBL/GenBank/DDBJ databases">
        <authorList>
            <person name="Li X."/>
        </authorList>
    </citation>
    <scope>NUCLEOTIDE SEQUENCE [LARGE SCALE GENOMIC DNA]</scope>
    <source>
        <strain evidence="2">YIM 73061</strain>
    </source>
</reference>
<protein>
    <submittedName>
        <fullName evidence="1">Uncharacterized protein</fullName>
    </submittedName>
</protein>
<keyword evidence="2" id="KW-1185">Reference proteome</keyword>
<name>A0A328ATV2_9CAUL</name>
<dbReference type="EMBL" id="QFYR01000001">
    <property type="protein sequence ID" value="RAK57651.1"/>
    <property type="molecule type" value="Genomic_DNA"/>
</dbReference>
<evidence type="ECO:0000313" key="1">
    <source>
        <dbReference type="EMBL" id="RAK57651.1"/>
    </source>
</evidence>
<dbReference type="RefSeq" id="WP_111514102.1">
    <property type="nucleotide sequence ID" value="NZ_QFYR01000001.1"/>
</dbReference>
<accession>A0A328ATV2</accession>
<organism evidence="1 2">
    <name type="scientific">Phenylobacterium deserti</name>
    <dbReference type="NCBI Taxonomy" id="1914756"/>
    <lineage>
        <taxon>Bacteria</taxon>
        <taxon>Pseudomonadati</taxon>
        <taxon>Pseudomonadota</taxon>
        <taxon>Alphaproteobacteria</taxon>
        <taxon>Caulobacterales</taxon>
        <taxon>Caulobacteraceae</taxon>
        <taxon>Phenylobacterium</taxon>
    </lineage>
</organism>
<sequence>MVSVGRQIPILNPTGRVERAAKRAARDMLRLRSSEQTSDDLTLTDAELHRLTGCHRIPFRPIDWPGAAALPVLETPPRVYPRRDVARKALAAYRPSWRELLFGNQSLRRRELVARVLDATTQDEADNEAARRTVELNNRKQSFAAKVLELETAPVQEALARCSTVDKVADLVNAATLTVLGSGRAKATVEGLMLDDIPDERLSGGMRTAMTTAQRNEVHLASVCSIALRIGLEVLGALRLSKVCVLVQCELVQNGASIGKQTVLEVTLSDSNLPVAEFLRSDPMSLVARLGGRLDWSPQTGFKPIWASAESEPDAALAMAG</sequence>
<dbReference type="AlphaFoldDB" id="A0A328ATV2"/>